<accession>A0A9P6Q9G1</accession>
<dbReference type="InterPro" id="IPR036629">
    <property type="entry name" value="YjbJ_sf"/>
</dbReference>
<dbReference type="AlphaFoldDB" id="A0A9P6Q9G1"/>
<evidence type="ECO:0000313" key="3">
    <source>
        <dbReference type="Proteomes" id="UP000726737"/>
    </source>
</evidence>
<proteinExistence type="predicted"/>
<dbReference type="OrthoDB" id="9999611at2759"/>
<comment type="caution">
    <text evidence="2">The sequence shown here is derived from an EMBL/GenBank/DDBJ whole genome shotgun (WGS) entry which is preliminary data.</text>
</comment>
<dbReference type="EMBL" id="JAAAJA010000100">
    <property type="protein sequence ID" value="KAG0262329.1"/>
    <property type="molecule type" value="Genomic_DNA"/>
</dbReference>
<evidence type="ECO:0008006" key="4">
    <source>
        <dbReference type="Google" id="ProtNLM"/>
    </source>
</evidence>
<dbReference type="Proteomes" id="UP000726737">
    <property type="component" value="Unassembled WGS sequence"/>
</dbReference>
<dbReference type="SUPFAM" id="SSF69047">
    <property type="entry name" value="Hypothetical protein YjbJ"/>
    <property type="match status" value="1"/>
</dbReference>
<sequence length="94" mass="9696">MTSKINNTYNEAVGVIKEKVGNATGNQYLAGTGAAQKNQAQVNQHAHDAHTHAKGVGHSAEGTTQRAVGGAMNDNSMEARGHGDSALGNVQRSV</sequence>
<evidence type="ECO:0000256" key="1">
    <source>
        <dbReference type="SAM" id="MobiDB-lite"/>
    </source>
</evidence>
<keyword evidence="3" id="KW-1185">Reference proteome</keyword>
<evidence type="ECO:0000313" key="2">
    <source>
        <dbReference type="EMBL" id="KAG0262329.1"/>
    </source>
</evidence>
<protein>
    <recommendedName>
        <fullName evidence="4">CsbD-like domain-containing protein</fullName>
    </recommendedName>
</protein>
<feature type="region of interest" description="Disordered" evidence="1">
    <location>
        <begin position="44"/>
        <end position="94"/>
    </location>
</feature>
<reference evidence="2" key="1">
    <citation type="journal article" date="2020" name="Fungal Divers.">
        <title>Resolving the Mortierellaceae phylogeny through synthesis of multi-gene phylogenetics and phylogenomics.</title>
        <authorList>
            <person name="Vandepol N."/>
            <person name="Liber J."/>
            <person name="Desiro A."/>
            <person name="Na H."/>
            <person name="Kennedy M."/>
            <person name="Barry K."/>
            <person name="Grigoriev I.V."/>
            <person name="Miller A.N."/>
            <person name="O'Donnell K."/>
            <person name="Stajich J.E."/>
            <person name="Bonito G."/>
        </authorList>
    </citation>
    <scope>NUCLEOTIDE SEQUENCE</scope>
    <source>
        <strain evidence="2">KOD948</strain>
    </source>
</reference>
<organism evidence="2 3">
    <name type="scientific">Mortierella polycephala</name>
    <dbReference type="NCBI Taxonomy" id="41804"/>
    <lineage>
        <taxon>Eukaryota</taxon>
        <taxon>Fungi</taxon>
        <taxon>Fungi incertae sedis</taxon>
        <taxon>Mucoromycota</taxon>
        <taxon>Mortierellomycotina</taxon>
        <taxon>Mortierellomycetes</taxon>
        <taxon>Mortierellales</taxon>
        <taxon>Mortierellaceae</taxon>
        <taxon>Mortierella</taxon>
    </lineage>
</organism>
<gene>
    <name evidence="2" type="ORF">BG011_000082</name>
</gene>
<name>A0A9P6Q9G1_9FUNG</name>